<dbReference type="Proteomes" id="UP001183610">
    <property type="component" value="Unassembled WGS sequence"/>
</dbReference>
<evidence type="ECO:0000313" key="4">
    <source>
        <dbReference type="EMBL" id="MDT0415240.1"/>
    </source>
</evidence>
<dbReference type="RefSeq" id="WP_007823377.1">
    <property type="nucleotide sequence ID" value="NZ_JAVRER010000008.1"/>
</dbReference>
<comment type="caution">
    <text evidence="4">The sequence shown here is derived from an EMBL/GenBank/DDBJ whole genome shotgun (WGS) entry which is preliminary data.</text>
</comment>
<keyword evidence="6" id="KW-1185">Reference proteome</keyword>
<feature type="domain" description="PASTA" evidence="2">
    <location>
        <begin position="7"/>
        <end position="75"/>
    </location>
</feature>
<organism evidence="4 5">
    <name type="scientific">Streptomyces evansiae</name>
    <dbReference type="NCBI Taxonomy" id="3075535"/>
    <lineage>
        <taxon>Bacteria</taxon>
        <taxon>Bacillati</taxon>
        <taxon>Actinomycetota</taxon>
        <taxon>Actinomycetes</taxon>
        <taxon>Kitasatosporales</taxon>
        <taxon>Streptomycetaceae</taxon>
        <taxon>Streptomyces</taxon>
    </lineage>
</organism>
<dbReference type="EMBL" id="JAVRER010000008">
    <property type="protein sequence ID" value="MDT0415240.1"/>
    <property type="molecule type" value="Genomic_DNA"/>
</dbReference>
<dbReference type="PROSITE" id="PS51178">
    <property type="entry name" value="PASTA"/>
    <property type="match status" value="1"/>
</dbReference>
<reference evidence="5" key="1">
    <citation type="submission" date="2023-07" db="EMBL/GenBank/DDBJ databases">
        <title>30 novel species of actinomycetes from the DSMZ collection.</title>
        <authorList>
            <person name="Nouioui I."/>
        </authorList>
    </citation>
    <scope>NUCLEOTIDE SEQUENCE [LARGE SCALE GENOMIC DNA]</scope>
    <source>
        <strain evidence="5">DSM 41982</strain>
    </source>
</reference>
<evidence type="ECO:0000313" key="3">
    <source>
        <dbReference type="EMBL" id="MDT0407467.1"/>
    </source>
</evidence>
<proteinExistence type="predicted"/>
<dbReference type="Gene3D" id="3.30.10.20">
    <property type="match status" value="1"/>
</dbReference>
<evidence type="ECO:0000313" key="6">
    <source>
        <dbReference type="Proteomes" id="UP001183610"/>
    </source>
</evidence>
<reference evidence="4" key="2">
    <citation type="submission" date="2024-03" db="EMBL/GenBank/DDBJ databases">
        <title>30 novel species of actinomycetes from the DSMZ collection.</title>
        <authorList>
            <person name="Nouioui I."/>
        </authorList>
    </citation>
    <scope>NUCLEOTIDE SEQUENCE</scope>
    <source>
        <strain evidence="3 6">DSM 41979</strain>
        <strain evidence="4">DSM 41982</strain>
    </source>
</reference>
<feature type="region of interest" description="Disordered" evidence="1">
    <location>
        <begin position="75"/>
        <end position="121"/>
    </location>
</feature>
<dbReference type="Pfam" id="PF03793">
    <property type="entry name" value="PASTA"/>
    <property type="match status" value="1"/>
</dbReference>
<evidence type="ECO:0000259" key="2">
    <source>
        <dbReference type="PROSITE" id="PS51178"/>
    </source>
</evidence>
<protein>
    <submittedName>
        <fullName evidence="4">PASTA domain-containing protein</fullName>
    </submittedName>
</protein>
<evidence type="ECO:0000313" key="5">
    <source>
        <dbReference type="Proteomes" id="UP001183607"/>
    </source>
</evidence>
<dbReference type="Proteomes" id="UP001183607">
    <property type="component" value="Unassembled WGS sequence"/>
</dbReference>
<dbReference type="AlphaFoldDB" id="A0ABD5E1C1"/>
<gene>
    <name evidence="4" type="ORF">RM574_07005</name>
    <name evidence="3" type="ORF">RM698_00150</name>
</gene>
<sequence>MSSLVPEPTEFVLVPRLLGLMAMDAVTAAQEKGLATESPDDPEVLEGGLDYVVRQYPEPGARVPHGAVLTLWFDTWPDEGDEGGGGTGVREPLDPGPGASGLEREKPEPEGDGPEGVAVSG</sequence>
<accession>A0ABD5E1C1</accession>
<name>A0ABD5E1C1_9ACTN</name>
<dbReference type="InterPro" id="IPR005543">
    <property type="entry name" value="PASTA_dom"/>
</dbReference>
<dbReference type="EMBL" id="JAVRET010000001">
    <property type="protein sequence ID" value="MDT0407467.1"/>
    <property type="molecule type" value="Genomic_DNA"/>
</dbReference>
<evidence type="ECO:0000256" key="1">
    <source>
        <dbReference type="SAM" id="MobiDB-lite"/>
    </source>
</evidence>